<dbReference type="EMBL" id="BAAARJ010000022">
    <property type="protein sequence ID" value="GAA2633321.1"/>
    <property type="molecule type" value="Genomic_DNA"/>
</dbReference>
<protein>
    <recommendedName>
        <fullName evidence="3">PRC-barrel domain-containing protein</fullName>
    </recommendedName>
</protein>
<name>A0ABP6D675_9ACTN</name>
<evidence type="ECO:0000313" key="1">
    <source>
        <dbReference type="EMBL" id="GAA2633321.1"/>
    </source>
</evidence>
<proteinExistence type="predicted"/>
<gene>
    <name evidence="1" type="ORF">GCM10009863_56820</name>
</gene>
<comment type="caution">
    <text evidence="1">The sequence shown here is derived from an EMBL/GenBank/DDBJ whole genome shotgun (WGS) entry which is preliminary data.</text>
</comment>
<reference evidence="2" key="1">
    <citation type="journal article" date="2019" name="Int. J. Syst. Evol. Microbiol.">
        <title>The Global Catalogue of Microorganisms (GCM) 10K type strain sequencing project: providing services to taxonomists for standard genome sequencing and annotation.</title>
        <authorList>
            <consortium name="The Broad Institute Genomics Platform"/>
            <consortium name="The Broad Institute Genome Sequencing Center for Infectious Disease"/>
            <person name="Wu L."/>
            <person name="Ma J."/>
        </authorList>
    </citation>
    <scope>NUCLEOTIDE SEQUENCE [LARGE SCALE GENOMIC DNA]</scope>
    <source>
        <strain evidence="2">JCM 16373</strain>
    </source>
</reference>
<organism evidence="1 2">
    <name type="scientific">Streptomyces axinellae</name>
    <dbReference type="NCBI Taxonomy" id="552788"/>
    <lineage>
        <taxon>Bacteria</taxon>
        <taxon>Bacillati</taxon>
        <taxon>Actinomycetota</taxon>
        <taxon>Actinomycetes</taxon>
        <taxon>Kitasatosporales</taxon>
        <taxon>Streptomycetaceae</taxon>
        <taxon>Streptomyces</taxon>
    </lineage>
</organism>
<evidence type="ECO:0008006" key="3">
    <source>
        <dbReference type="Google" id="ProtNLM"/>
    </source>
</evidence>
<dbReference type="Proteomes" id="UP001501447">
    <property type="component" value="Unassembled WGS sequence"/>
</dbReference>
<evidence type="ECO:0000313" key="2">
    <source>
        <dbReference type="Proteomes" id="UP001501447"/>
    </source>
</evidence>
<accession>A0ABP6D675</accession>
<dbReference type="RefSeq" id="WP_344569855.1">
    <property type="nucleotide sequence ID" value="NZ_BAAARJ010000022.1"/>
</dbReference>
<keyword evidence="2" id="KW-1185">Reference proteome</keyword>
<sequence>MNDEIPPAGAYAVDTRTDRIGQVMDVWGPYVQLRPPKGGCEWDVPREAIRPARVSEELGARVSDLNWQSRYLP</sequence>